<reference evidence="1 2" key="1">
    <citation type="submission" date="2018-03" db="EMBL/GenBank/DDBJ databases">
        <title>Streptomyces dioscori sp. nov., a novel endophytic actinobacterium isolated from bulbil of Dioscorea bulbifera L.</title>
        <authorList>
            <person name="Zhikuan W."/>
        </authorList>
    </citation>
    <scope>NUCLEOTIDE SEQUENCE [LARGE SCALE GENOMIC DNA]</scope>
    <source>
        <strain evidence="1 2">A217</strain>
    </source>
</reference>
<dbReference type="OrthoDB" id="2967315at2"/>
<gene>
    <name evidence="1" type="ORF">C6Y14_35025</name>
</gene>
<sequence length="130" mass="14259">MSEAPGNITTADLDDLVERMREAGQDTTEGEELRAAFAQLDEMSRAQAAGFKRRLVVAALRYGGKALAWLVRHFSEQAAEYVLRHALQLADFLERAESWAVEKIAQFLQGCGVPGNLALEIARVIMAIVG</sequence>
<accession>A0A2P8PXR2</accession>
<name>A0A2P8PXR2_9ACTN</name>
<evidence type="ECO:0000313" key="1">
    <source>
        <dbReference type="EMBL" id="PSM38788.1"/>
    </source>
</evidence>
<dbReference type="RefSeq" id="WP_107020907.1">
    <property type="nucleotide sequence ID" value="NZ_KZ679054.1"/>
</dbReference>
<dbReference type="EMBL" id="PYBJ01000028">
    <property type="protein sequence ID" value="PSM38788.1"/>
    <property type="molecule type" value="Genomic_DNA"/>
</dbReference>
<keyword evidence="2" id="KW-1185">Reference proteome</keyword>
<evidence type="ECO:0000313" key="2">
    <source>
        <dbReference type="Proteomes" id="UP000240429"/>
    </source>
</evidence>
<organism evidence="1 2">
    <name type="scientific">Streptomyces dioscori</name>
    <dbReference type="NCBI Taxonomy" id="2109333"/>
    <lineage>
        <taxon>Bacteria</taxon>
        <taxon>Bacillati</taxon>
        <taxon>Actinomycetota</taxon>
        <taxon>Actinomycetes</taxon>
        <taxon>Kitasatosporales</taxon>
        <taxon>Streptomycetaceae</taxon>
        <taxon>Streptomyces</taxon>
        <taxon>Streptomyces aurantiacus group</taxon>
    </lineage>
</organism>
<dbReference type="AlphaFoldDB" id="A0A2P8PXR2"/>
<dbReference type="Proteomes" id="UP000240429">
    <property type="component" value="Unassembled WGS sequence"/>
</dbReference>
<protein>
    <submittedName>
        <fullName evidence="1">Uncharacterized protein</fullName>
    </submittedName>
</protein>
<proteinExistence type="predicted"/>
<comment type="caution">
    <text evidence="1">The sequence shown here is derived from an EMBL/GenBank/DDBJ whole genome shotgun (WGS) entry which is preliminary data.</text>
</comment>